<evidence type="ECO:0000256" key="2">
    <source>
        <dbReference type="ARBA" id="ARBA00022801"/>
    </source>
</evidence>
<reference evidence="7 8" key="1">
    <citation type="submission" date="2021-04" db="EMBL/GenBank/DDBJ databases">
        <authorList>
            <person name="Pira H."/>
            <person name="Risdian C."/>
            <person name="Wink J."/>
        </authorList>
    </citation>
    <scope>NUCLEOTIDE SEQUENCE [LARGE SCALE GENOMIC DNA]</scope>
    <source>
        <strain evidence="7 8">WH53</strain>
    </source>
</reference>
<keyword evidence="2 3" id="KW-0378">Hydrolase</keyword>
<feature type="domain" description="Neutral/alkaline non-lysosomal ceramidase C-terminal" evidence="6">
    <location>
        <begin position="500"/>
        <end position="662"/>
    </location>
</feature>
<accession>A0ABS5ZD26</accession>
<dbReference type="InterPro" id="IPR031329">
    <property type="entry name" value="NEUT/ALK_ceramidase_N"/>
</dbReference>
<dbReference type="InterPro" id="IPR031331">
    <property type="entry name" value="NEUT/ALK_ceramidase_C"/>
</dbReference>
<dbReference type="InterPro" id="IPR038445">
    <property type="entry name" value="NCDase_C_sf"/>
</dbReference>
<dbReference type="EC" id="3.5.1.23" evidence="3"/>
<evidence type="ECO:0000259" key="5">
    <source>
        <dbReference type="Pfam" id="PF04734"/>
    </source>
</evidence>
<dbReference type="PANTHER" id="PTHR12670">
    <property type="entry name" value="CERAMIDASE"/>
    <property type="match status" value="1"/>
</dbReference>
<name>A0ABS5ZD26_9GAMM</name>
<proteinExistence type="inferred from homology"/>
<keyword evidence="8" id="KW-1185">Reference proteome</keyword>
<keyword evidence="3" id="KW-0443">Lipid metabolism</keyword>
<protein>
    <recommendedName>
        <fullName evidence="3">Neutral ceramidase</fullName>
        <ecNumber evidence="3">3.5.1.23</ecNumber>
    </recommendedName>
</protein>
<keyword evidence="3" id="KW-0746">Sphingolipid metabolism</keyword>
<dbReference type="Pfam" id="PF04734">
    <property type="entry name" value="Ceramidase_alk"/>
    <property type="match status" value="1"/>
</dbReference>
<dbReference type="Gene3D" id="2.60.40.2300">
    <property type="entry name" value="Neutral/alkaline non-lysosomal ceramidase, C-terminal domain"/>
    <property type="match status" value="1"/>
</dbReference>
<evidence type="ECO:0000259" key="6">
    <source>
        <dbReference type="Pfam" id="PF17048"/>
    </source>
</evidence>
<keyword evidence="4" id="KW-0472">Membrane</keyword>
<evidence type="ECO:0000256" key="4">
    <source>
        <dbReference type="SAM" id="Phobius"/>
    </source>
</evidence>
<evidence type="ECO:0000256" key="3">
    <source>
        <dbReference type="RuleBase" id="RU366019"/>
    </source>
</evidence>
<feature type="domain" description="Neutral/alkaline non-lysosomal ceramidase N-terminal" evidence="5">
    <location>
        <begin position="25"/>
        <end position="495"/>
    </location>
</feature>
<organism evidence="7 8">
    <name type="scientific">Zooshikella harenae</name>
    <dbReference type="NCBI Taxonomy" id="2827238"/>
    <lineage>
        <taxon>Bacteria</taxon>
        <taxon>Pseudomonadati</taxon>
        <taxon>Pseudomonadota</taxon>
        <taxon>Gammaproteobacteria</taxon>
        <taxon>Oceanospirillales</taxon>
        <taxon>Zooshikellaceae</taxon>
        <taxon>Zooshikella</taxon>
    </lineage>
</organism>
<dbReference type="RefSeq" id="WP_215820122.1">
    <property type="nucleotide sequence ID" value="NZ_JAGSOY010000028.1"/>
</dbReference>
<comment type="similarity">
    <text evidence="1 3">Belongs to the neutral ceramidase family.</text>
</comment>
<gene>
    <name evidence="7" type="ORF">KCG35_12925</name>
</gene>
<comment type="caution">
    <text evidence="7">The sequence shown here is derived from an EMBL/GenBank/DDBJ whole genome shotgun (WGS) entry which is preliminary data.</text>
</comment>
<evidence type="ECO:0000313" key="8">
    <source>
        <dbReference type="Proteomes" id="UP000690515"/>
    </source>
</evidence>
<sequence length="665" mass="74535">MKIKIINIGLLIFLYMFSVSLYARFDIGVGKADITGPAAEVLFMGYADLNQVAEGIKSRLWARVFIIKNQVTKDRVVYVVIDTGMAFQAVKQAVIARLNKVLPGYYNHRNVVISATHTHSGPGGFSHYALYNITTKGFIKQNFDVIVKGIVNAIFQAHQNLQPGEIFINQGHLEGANRNRSLQAYLQNKDAGNYSAEDTRMVVLSFKQKGQLVGVLSWFPTHGVSMPKENKLINSDNKGYAAYLFEKYAKDVWGINIVSAFAQSNAGDMTPNINLDGTGPGSSAEESTKLIGELQFNKARDLVLQSGQKINGNLQYRHLYVDMSQQSVRREFTTGKMEKTCTAALGYAFAAGTEDGRGLDFFHEGQLQENPFWQVITGLLTQPTEQQKTCHTPKPILLAQGNAKPFPWSPEVLPVSLIQLGQFVVVALPGEFTVMAGRRILQTLTKYYPDARVAVMAGYSNAYSGYITTFEEYNAQHYEGGSTHFGPWTLAAYRQAVSELAQSLHDINKLQDVYKQEPIPRDLSKHQISFDLPVIYDQAPLNKQIGMVERDALNDYKTGDEVVVTFWSGHLRNDLRIGKSYLYVEQFYQGQWKTVATDNDWSTSLQWRRVDPIWGSSNVIIHWQISDDTADGLYRIRHVGALRQPITGKIKPYSGISKTFYVGLK</sequence>
<dbReference type="EMBL" id="JAGSOY010000028">
    <property type="protein sequence ID" value="MBU2711966.1"/>
    <property type="molecule type" value="Genomic_DNA"/>
</dbReference>
<evidence type="ECO:0000313" key="7">
    <source>
        <dbReference type="EMBL" id="MBU2711966.1"/>
    </source>
</evidence>
<comment type="catalytic activity">
    <reaction evidence="3">
        <text>an N-acylsphing-4-enine + H2O = sphing-4-enine + a fatty acid</text>
        <dbReference type="Rhea" id="RHEA:20856"/>
        <dbReference type="ChEBI" id="CHEBI:15377"/>
        <dbReference type="ChEBI" id="CHEBI:28868"/>
        <dbReference type="ChEBI" id="CHEBI:52639"/>
        <dbReference type="ChEBI" id="CHEBI:57756"/>
        <dbReference type="EC" id="3.5.1.23"/>
    </reaction>
</comment>
<keyword evidence="4" id="KW-0812">Transmembrane</keyword>
<dbReference type="InterPro" id="IPR006823">
    <property type="entry name" value="Ceramidase_alk"/>
</dbReference>
<keyword evidence="4" id="KW-1133">Transmembrane helix</keyword>
<dbReference type="Proteomes" id="UP000690515">
    <property type="component" value="Unassembled WGS sequence"/>
</dbReference>
<dbReference type="PANTHER" id="PTHR12670:SF1">
    <property type="entry name" value="NEUTRAL CERAMIDASE"/>
    <property type="match status" value="1"/>
</dbReference>
<evidence type="ECO:0000256" key="1">
    <source>
        <dbReference type="ARBA" id="ARBA00009835"/>
    </source>
</evidence>
<feature type="transmembrane region" description="Helical" evidence="4">
    <location>
        <begin position="5"/>
        <end position="25"/>
    </location>
</feature>
<dbReference type="Pfam" id="PF17048">
    <property type="entry name" value="Ceramidse_alk_C"/>
    <property type="match status" value="1"/>
</dbReference>